<reference evidence="2" key="1">
    <citation type="submission" date="2018-06" db="EMBL/GenBank/DDBJ databases">
        <authorList>
            <person name="O'Rourke A."/>
        </authorList>
    </citation>
    <scope>NUCLEOTIDE SEQUENCE</scope>
    <source>
        <strain evidence="2">132550021-3</strain>
    </source>
</reference>
<dbReference type="RefSeq" id="WP_116577073.1">
    <property type="nucleotide sequence ID" value="NZ_JACBXL010000034.1"/>
</dbReference>
<keyword evidence="1" id="KW-0472">Membrane</keyword>
<evidence type="ECO:0000256" key="1">
    <source>
        <dbReference type="SAM" id="Phobius"/>
    </source>
</evidence>
<feature type="transmembrane region" description="Helical" evidence="1">
    <location>
        <begin position="336"/>
        <end position="357"/>
    </location>
</feature>
<proteinExistence type="predicted"/>
<dbReference type="EMBL" id="QGBI01000043">
    <property type="protein sequence ID" value="MBX3893487.1"/>
    <property type="molecule type" value="Genomic_DNA"/>
</dbReference>
<feature type="transmembrane region" description="Helical" evidence="1">
    <location>
        <begin position="152"/>
        <end position="171"/>
    </location>
</feature>
<feature type="transmembrane region" description="Helical" evidence="1">
    <location>
        <begin position="297"/>
        <end position="316"/>
    </location>
</feature>
<dbReference type="AlphaFoldDB" id="A0A9Q3LUV8"/>
<feature type="transmembrane region" description="Helical" evidence="1">
    <location>
        <begin position="177"/>
        <end position="195"/>
    </location>
</feature>
<accession>A0A9Q3LUV8</accession>
<evidence type="ECO:0000313" key="3">
    <source>
        <dbReference type="Proteomes" id="UP001199322"/>
    </source>
</evidence>
<keyword evidence="1" id="KW-1133">Transmembrane helix</keyword>
<feature type="transmembrane region" description="Helical" evidence="1">
    <location>
        <begin position="32"/>
        <end position="55"/>
    </location>
</feature>
<name>A0A9Q3LUV8_RALPI</name>
<evidence type="ECO:0008006" key="4">
    <source>
        <dbReference type="Google" id="ProtNLM"/>
    </source>
</evidence>
<feature type="transmembrane region" description="Helical" evidence="1">
    <location>
        <begin position="127"/>
        <end position="145"/>
    </location>
</feature>
<organism evidence="2 3">
    <name type="scientific">Ralstonia pickettii</name>
    <name type="common">Burkholderia pickettii</name>
    <dbReference type="NCBI Taxonomy" id="329"/>
    <lineage>
        <taxon>Bacteria</taxon>
        <taxon>Pseudomonadati</taxon>
        <taxon>Pseudomonadota</taxon>
        <taxon>Betaproteobacteria</taxon>
        <taxon>Burkholderiales</taxon>
        <taxon>Burkholderiaceae</taxon>
        <taxon>Ralstonia</taxon>
    </lineage>
</organism>
<feature type="transmembrane region" description="Helical" evidence="1">
    <location>
        <begin position="265"/>
        <end position="290"/>
    </location>
</feature>
<gene>
    <name evidence="2" type="ORF">DEE74_26820</name>
</gene>
<feature type="transmembrane region" description="Helical" evidence="1">
    <location>
        <begin position="369"/>
        <end position="389"/>
    </location>
</feature>
<protein>
    <recommendedName>
        <fullName evidence="4">Oligosaccharide repeat unit polymerase</fullName>
    </recommendedName>
</protein>
<keyword evidence="1" id="KW-0812">Transmembrane</keyword>
<feature type="transmembrane region" description="Helical" evidence="1">
    <location>
        <begin position="207"/>
        <end position="227"/>
    </location>
</feature>
<feature type="transmembrane region" description="Helical" evidence="1">
    <location>
        <begin position="395"/>
        <end position="413"/>
    </location>
</feature>
<dbReference type="Proteomes" id="UP001199322">
    <property type="component" value="Unassembled WGS sequence"/>
</dbReference>
<evidence type="ECO:0000313" key="2">
    <source>
        <dbReference type="EMBL" id="MBX3893487.1"/>
    </source>
</evidence>
<comment type="caution">
    <text evidence="2">The sequence shown here is derived from an EMBL/GenBank/DDBJ whole genome shotgun (WGS) entry which is preliminary data.</text>
</comment>
<sequence length="414" mass="44779">MRILKSFLIAWGFYWLLLLVLPVRPIGDAVLVGFLVQIIFVLVVAIGYVSVEFLLHKTPPSMGTGWRLSSAIVVIALGLSLLGTLALAFDKIVVQGIDYSAGLAYAREQWREAGAARGDEVSSAASVVGYLLGSCYIVAVVLFSRTEFVARWHAYACGIAAAILALANTVLTGGRSTLILTLLFFVATRLLGVEGEERSQRAGSSRSFWLTLALLFLGAVYFLFVIVQRADATGISVAEYSRSVLTDLGLRSSDWFDSLDSHQDFVAVLNLLVMAVSYFVHSFATTVAIVDFGPDRNTSTVIFVIAASLAEKLHLIGPIDTDWFLAGAFPSLPGALYLQGGWFLLVLAGVTLGLLTALVRRWCLGSPSVLSYGMLASCLCTLLASPILFVADVMMFPFVIIQFCFIYLIAKAIK</sequence>
<feature type="transmembrane region" description="Helical" evidence="1">
    <location>
        <begin position="67"/>
        <end position="89"/>
    </location>
</feature>